<name>A0ABW2AN64_9MICO</name>
<comment type="caution">
    <text evidence="9">The sequence shown here is derived from an EMBL/GenBank/DDBJ whole genome shotgun (WGS) entry which is preliminary data.</text>
</comment>
<evidence type="ECO:0000256" key="6">
    <source>
        <dbReference type="ARBA" id="ARBA00023026"/>
    </source>
</evidence>
<dbReference type="RefSeq" id="WP_377820005.1">
    <property type="nucleotide sequence ID" value="NZ_JBHSWJ010000002.1"/>
</dbReference>
<organism evidence="9 10">
    <name type="scientific">Branchiibius cervicis</name>
    <dbReference type="NCBI Taxonomy" id="908252"/>
    <lineage>
        <taxon>Bacteria</taxon>
        <taxon>Bacillati</taxon>
        <taxon>Actinomycetota</taxon>
        <taxon>Actinomycetes</taxon>
        <taxon>Micrococcales</taxon>
        <taxon>Dermacoccaceae</taxon>
        <taxon>Branchiibius</taxon>
    </lineage>
</organism>
<dbReference type="CDD" id="cd16013">
    <property type="entry name" value="AcpA"/>
    <property type="match status" value="1"/>
</dbReference>
<evidence type="ECO:0000313" key="10">
    <source>
        <dbReference type="Proteomes" id="UP001596356"/>
    </source>
</evidence>
<evidence type="ECO:0000256" key="1">
    <source>
        <dbReference type="ARBA" id="ARBA00004191"/>
    </source>
</evidence>
<evidence type="ECO:0000256" key="2">
    <source>
        <dbReference type="ARBA" id="ARBA00009717"/>
    </source>
</evidence>
<feature type="chain" id="PRO_5045968021" description="phospholipase C" evidence="8">
    <location>
        <begin position="29"/>
        <end position="541"/>
    </location>
</feature>
<evidence type="ECO:0000256" key="4">
    <source>
        <dbReference type="ARBA" id="ARBA00022512"/>
    </source>
</evidence>
<gene>
    <name evidence="9" type="ORF">ACFQBT_01160</name>
</gene>
<dbReference type="InterPro" id="IPR017850">
    <property type="entry name" value="Alkaline_phosphatase_core_sf"/>
</dbReference>
<keyword evidence="4" id="KW-0134">Cell wall</keyword>
<comment type="catalytic activity">
    <reaction evidence="7">
        <text>a 1,2-diacyl-sn-glycero-3-phosphocholine + H2O = phosphocholine + a 1,2-diacyl-sn-glycerol + H(+)</text>
        <dbReference type="Rhea" id="RHEA:10604"/>
        <dbReference type="ChEBI" id="CHEBI:15377"/>
        <dbReference type="ChEBI" id="CHEBI:15378"/>
        <dbReference type="ChEBI" id="CHEBI:17815"/>
        <dbReference type="ChEBI" id="CHEBI:57643"/>
        <dbReference type="ChEBI" id="CHEBI:295975"/>
        <dbReference type="EC" id="3.1.4.3"/>
    </reaction>
    <physiologicalReaction direction="left-to-right" evidence="7">
        <dbReference type="Rhea" id="RHEA:10605"/>
    </physiologicalReaction>
</comment>
<dbReference type="InterPro" id="IPR007312">
    <property type="entry name" value="Phosphoesterase"/>
</dbReference>
<evidence type="ECO:0000256" key="8">
    <source>
        <dbReference type="SAM" id="SignalP"/>
    </source>
</evidence>
<keyword evidence="10" id="KW-1185">Reference proteome</keyword>
<proteinExistence type="inferred from homology"/>
<protein>
    <recommendedName>
        <fullName evidence="3">phospholipase C</fullName>
        <ecNumber evidence="3">3.1.4.3</ecNumber>
    </recommendedName>
</protein>
<dbReference type="PANTHER" id="PTHR31956">
    <property type="entry name" value="NON-SPECIFIC PHOSPHOLIPASE C4-RELATED"/>
    <property type="match status" value="1"/>
</dbReference>
<keyword evidence="6" id="KW-0843">Virulence</keyword>
<sequence>MSKRRLLLPAAAATVAATTAVGMSTASAWPWQHQPGHGHGSTGAVRTTTPIKHLVVLFDENVSFDHYFGTYPHAANTDGTTFTASSRTPRNINTEQRAGKITTNANLYAPFRLSADQAATCDQNHSYLPEQKAANSGANDQFVQNTSVDKCTGLFGAPGLTMGYYDGNTVTALWNYAQHYAMSDNAYGTTYGPSTPGALNLIAGQTYGVTAVNPTTLQPTTDSYVVSGATASGVGTVTNDPDPAYDDCSDKNHTSTNNLGSMSGQNIGDELNARGVTWGWFQGGFAPTTAAGNSTTYAVCAATHTNIAGATVTDYSPHHNPFEYFKSTSNPHHLPPASLAEVGHDGQANHEYDLSWFNQAAEHGSLPAVSFVKAPEYQDGHAAYSDPIDEQHFLVDEINTIQKSPDWKNTAIVVAYDDSDGWYDHQSTAVLNGSTDAALNSATCTSGPAATAGYQDRCGPGPRLPFLVISPYSKRNYVGHTQLEQTSVLKFIERNWRVPALGNGSFDARARDFTGLLDFWQRPQDRPVLLNADGSLQNSAS</sequence>
<keyword evidence="8" id="KW-0732">Signal</keyword>
<keyword evidence="4" id="KW-0964">Secreted</keyword>
<comment type="similarity">
    <text evidence="2">Belongs to the bacterial phospholipase C family.</text>
</comment>
<dbReference type="PANTHER" id="PTHR31956:SF1">
    <property type="entry name" value="NON-SPECIFIC PHOSPHOLIPASE C1"/>
    <property type="match status" value="1"/>
</dbReference>
<dbReference type="Pfam" id="PF04185">
    <property type="entry name" value="Phosphoesterase"/>
    <property type="match status" value="1"/>
</dbReference>
<evidence type="ECO:0000256" key="3">
    <source>
        <dbReference type="ARBA" id="ARBA00012018"/>
    </source>
</evidence>
<dbReference type="PROSITE" id="PS51318">
    <property type="entry name" value="TAT"/>
    <property type="match status" value="1"/>
</dbReference>
<accession>A0ABW2AN64</accession>
<reference evidence="10" key="1">
    <citation type="journal article" date="2019" name="Int. J. Syst. Evol. Microbiol.">
        <title>The Global Catalogue of Microorganisms (GCM) 10K type strain sequencing project: providing services to taxonomists for standard genome sequencing and annotation.</title>
        <authorList>
            <consortium name="The Broad Institute Genomics Platform"/>
            <consortium name="The Broad Institute Genome Sequencing Center for Infectious Disease"/>
            <person name="Wu L."/>
            <person name="Ma J."/>
        </authorList>
    </citation>
    <scope>NUCLEOTIDE SEQUENCE [LARGE SCALE GENOMIC DNA]</scope>
    <source>
        <strain evidence="10">NBRC 106593</strain>
    </source>
</reference>
<dbReference type="InterPro" id="IPR006311">
    <property type="entry name" value="TAT_signal"/>
</dbReference>
<comment type="subcellular location">
    <subcellularLocation>
        <location evidence="1">Secreted</location>
        <location evidence="1">Cell wall</location>
    </subcellularLocation>
</comment>
<evidence type="ECO:0000256" key="5">
    <source>
        <dbReference type="ARBA" id="ARBA00022801"/>
    </source>
</evidence>
<keyword evidence="5" id="KW-0378">Hydrolase</keyword>
<dbReference type="EMBL" id="JBHSWJ010000002">
    <property type="protein sequence ID" value="MFC6712532.1"/>
    <property type="molecule type" value="Genomic_DNA"/>
</dbReference>
<dbReference type="Proteomes" id="UP001596356">
    <property type="component" value="Unassembled WGS sequence"/>
</dbReference>
<feature type="signal peptide" evidence="8">
    <location>
        <begin position="1"/>
        <end position="28"/>
    </location>
</feature>
<dbReference type="Gene3D" id="3.40.720.10">
    <property type="entry name" value="Alkaline Phosphatase, subunit A"/>
    <property type="match status" value="2"/>
</dbReference>
<evidence type="ECO:0000256" key="7">
    <source>
        <dbReference type="ARBA" id="ARBA00048421"/>
    </source>
</evidence>
<evidence type="ECO:0000313" key="9">
    <source>
        <dbReference type="EMBL" id="MFC6712532.1"/>
    </source>
</evidence>
<dbReference type="EC" id="3.1.4.3" evidence="3"/>